<evidence type="ECO:0000313" key="1">
    <source>
        <dbReference type="EMBL" id="SMF02294.1"/>
    </source>
</evidence>
<dbReference type="SUPFAM" id="SSF52540">
    <property type="entry name" value="P-loop containing nucleoside triphosphate hydrolases"/>
    <property type="match status" value="1"/>
</dbReference>
<dbReference type="STRING" id="1519643.SAMN06295933_1196"/>
<dbReference type="Gene3D" id="3.40.50.300">
    <property type="entry name" value="P-loop containing nucleotide triphosphate hydrolases"/>
    <property type="match status" value="1"/>
</dbReference>
<sequence length="264" mass="31383">MKKIFFFHITKTAGTSLRNLLLKNYGENQIYDSCANSRGPNAGSDLLYENNLDLFPQKNCFMGHYRSNILPIIPNSFFRFTFLREPVSRAVSWFYYLKKSNHFTSPLTLEEFFFDVPIQSKYKKTATLAYFKQATNVYVRSFTNNLGKDINFINQNNYTNAITNMHYYFDFIGFLEKYNESTFILSKLCNFDDIFYEKLNVISKPKSYRNYRKELGDELFNQIISYNKYDVELYSYARNITKDFYKNFISKNLEEFEKSKNTAS</sequence>
<evidence type="ECO:0000313" key="2">
    <source>
        <dbReference type="Proteomes" id="UP000192906"/>
    </source>
</evidence>
<reference evidence="2" key="1">
    <citation type="submission" date="2017-04" db="EMBL/GenBank/DDBJ databases">
        <authorList>
            <person name="Varghese N."/>
            <person name="Submissions S."/>
        </authorList>
    </citation>
    <scope>NUCLEOTIDE SEQUENCE [LARGE SCALE GENOMIC DNA]</scope>
    <source>
        <strain evidence="2">K3S</strain>
    </source>
</reference>
<keyword evidence="2" id="KW-1185">Reference proteome</keyword>
<dbReference type="RefSeq" id="WP_085099784.1">
    <property type="nucleotide sequence ID" value="NZ_FWZU01000002.1"/>
</dbReference>
<dbReference type="PANTHER" id="PTHR32301:SF6">
    <property type="entry name" value="GOLVESIN-RELATED"/>
    <property type="match status" value="1"/>
</dbReference>
<dbReference type="GO" id="GO:0008146">
    <property type="term" value="F:sulfotransferase activity"/>
    <property type="evidence" value="ECO:0007669"/>
    <property type="project" value="InterPro"/>
</dbReference>
<dbReference type="EMBL" id="FWZU01000002">
    <property type="protein sequence ID" value="SMF02294.1"/>
    <property type="molecule type" value="Genomic_DNA"/>
</dbReference>
<keyword evidence="1" id="KW-0808">Transferase</keyword>
<dbReference type="InterPro" id="IPR053259">
    <property type="entry name" value="Golvesin-related_Golgi"/>
</dbReference>
<dbReference type="AlphaFoldDB" id="A0A1X7CSJ3"/>
<dbReference type="InterPro" id="IPR005331">
    <property type="entry name" value="Sulfotransferase"/>
</dbReference>
<dbReference type="PANTHER" id="PTHR32301">
    <property type="entry name" value="COUNTIN RECEPTOR CNR3-RELATED"/>
    <property type="match status" value="1"/>
</dbReference>
<name>A0A1X7CSJ3_9BACT</name>
<dbReference type="GO" id="GO:0016020">
    <property type="term" value="C:membrane"/>
    <property type="evidence" value="ECO:0007669"/>
    <property type="project" value="InterPro"/>
</dbReference>
<proteinExistence type="predicted"/>
<organism evidence="1 2">
    <name type="scientific">Desulfovibrio gilichinskyi</name>
    <dbReference type="NCBI Taxonomy" id="1519643"/>
    <lineage>
        <taxon>Bacteria</taxon>
        <taxon>Pseudomonadati</taxon>
        <taxon>Thermodesulfobacteriota</taxon>
        <taxon>Desulfovibrionia</taxon>
        <taxon>Desulfovibrionales</taxon>
        <taxon>Desulfovibrionaceae</taxon>
        <taxon>Desulfovibrio</taxon>
    </lineage>
</organism>
<accession>A0A1X7CSJ3</accession>
<dbReference type="OrthoDB" id="1407035at2"/>
<dbReference type="Proteomes" id="UP000192906">
    <property type="component" value="Unassembled WGS sequence"/>
</dbReference>
<dbReference type="InterPro" id="IPR027417">
    <property type="entry name" value="P-loop_NTPase"/>
</dbReference>
<dbReference type="Pfam" id="PF03567">
    <property type="entry name" value="Sulfotransfer_2"/>
    <property type="match status" value="1"/>
</dbReference>
<protein>
    <submittedName>
        <fullName evidence="1">Sulfotransferase family protein</fullName>
    </submittedName>
</protein>
<gene>
    <name evidence="1" type="ORF">SAMN06295933_1196</name>
</gene>